<keyword evidence="10" id="KW-1185">Reference proteome</keyword>
<name>A0A0J9XGD3_GEOCN</name>
<dbReference type="InterPro" id="IPR001737">
    <property type="entry name" value="KsgA/Erm"/>
</dbReference>
<dbReference type="GO" id="GO:0005759">
    <property type="term" value="C:mitochondrial matrix"/>
    <property type="evidence" value="ECO:0007669"/>
    <property type="project" value="TreeGrafter"/>
</dbReference>
<dbReference type="EC" id="2.1.1.-" evidence="8"/>
<evidence type="ECO:0000313" key="10">
    <source>
        <dbReference type="Proteomes" id="UP000242525"/>
    </source>
</evidence>
<dbReference type="Proteomes" id="UP000242525">
    <property type="component" value="Unassembled WGS sequence"/>
</dbReference>
<evidence type="ECO:0000256" key="7">
    <source>
        <dbReference type="PROSITE-ProRule" id="PRU01026"/>
    </source>
</evidence>
<feature type="binding site" evidence="7">
    <location>
        <position position="101"/>
    </location>
    <ligand>
        <name>S-adenosyl-L-methionine</name>
        <dbReference type="ChEBI" id="CHEBI:59789"/>
    </ligand>
</feature>
<dbReference type="OrthoDB" id="16079at2759"/>
<dbReference type="InterPro" id="IPR023165">
    <property type="entry name" value="rRNA_Ade_diMease-like_C"/>
</dbReference>
<keyword evidence="8" id="KW-0698">rRNA processing</keyword>
<dbReference type="Gene3D" id="1.10.8.100">
    <property type="entry name" value="Ribosomal RNA adenine dimethylase-like, domain 2"/>
    <property type="match status" value="1"/>
</dbReference>
<evidence type="ECO:0000256" key="5">
    <source>
        <dbReference type="ARBA" id="ARBA00022884"/>
    </source>
</evidence>
<evidence type="ECO:0000256" key="1">
    <source>
        <dbReference type="ARBA" id="ARBA00004173"/>
    </source>
</evidence>
<comment type="caution">
    <text evidence="7">Lacks conserved residue(s) required for the propagation of feature annotation.</text>
</comment>
<organism evidence="9 10">
    <name type="scientific">Geotrichum candidum</name>
    <name type="common">Oospora lactis</name>
    <name type="synonym">Dipodascus geotrichum</name>
    <dbReference type="NCBI Taxonomy" id="1173061"/>
    <lineage>
        <taxon>Eukaryota</taxon>
        <taxon>Fungi</taxon>
        <taxon>Dikarya</taxon>
        <taxon>Ascomycota</taxon>
        <taxon>Saccharomycotina</taxon>
        <taxon>Dipodascomycetes</taxon>
        <taxon>Dipodascales</taxon>
        <taxon>Dipodascaceae</taxon>
        <taxon>Geotrichum</taxon>
    </lineage>
</organism>
<comment type="caution">
    <text evidence="9">The sequence shown here is derived from an EMBL/GenBank/DDBJ whole genome shotgun (WGS) entry which is preliminary data.</text>
</comment>
<evidence type="ECO:0000256" key="2">
    <source>
        <dbReference type="ARBA" id="ARBA00022603"/>
    </source>
</evidence>
<dbReference type="GO" id="GO:0034245">
    <property type="term" value="C:mitochondrial DNA-directed RNA polymerase complex"/>
    <property type="evidence" value="ECO:0007669"/>
    <property type="project" value="TreeGrafter"/>
</dbReference>
<evidence type="ECO:0000256" key="4">
    <source>
        <dbReference type="ARBA" id="ARBA00022691"/>
    </source>
</evidence>
<dbReference type="AlphaFoldDB" id="A0A0J9XGD3"/>
<reference evidence="9" key="1">
    <citation type="submission" date="2014-03" db="EMBL/GenBank/DDBJ databases">
        <authorList>
            <person name="Casaregola S."/>
        </authorList>
    </citation>
    <scope>NUCLEOTIDE SEQUENCE [LARGE SCALE GENOMIC DNA]</scope>
    <source>
        <strain evidence="9">CLIB 918</strain>
    </source>
</reference>
<feature type="binding site" evidence="7">
    <location>
        <position position="137"/>
    </location>
    <ligand>
        <name>S-adenosyl-L-methionine</name>
        <dbReference type="ChEBI" id="CHEBI:59789"/>
    </ligand>
</feature>
<dbReference type="GO" id="GO:0003723">
    <property type="term" value="F:RNA binding"/>
    <property type="evidence" value="ECO:0007669"/>
    <property type="project" value="UniProtKB-UniRule"/>
</dbReference>
<dbReference type="GO" id="GO:0034246">
    <property type="term" value="F:mitochondrial transcription factor activity"/>
    <property type="evidence" value="ECO:0007669"/>
    <property type="project" value="TreeGrafter"/>
</dbReference>
<evidence type="ECO:0000256" key="8">
    <source>
        <dbReference type="RuleBase" id="RU362106"/>
    </source>
</evidence>
<dbReference type="InterPro" id="IPR029063">
    <property type="entry name" value="SAM-dependent_MTases_sf"/>
</dbReference>
<keyword evidence="4 7" id="KW-0949">S-adenosyl-L-methionine</keyword>
<accession>A0A0J9XGD3</accession>
<proteinExistence type="inferred from homology"/>
<comment type="function">
    <text evidence="6">Mitochondrial transcription factor that confers selective promoter recognition on the core subunit of the yeast mitochondrial RNA polymerase. Interacts with DNA in a non-specific manner.</text>
</comment>
<evidence type="ECO:0000256" key="6">
    <source>
        <dbReference type="ARBA" id="ARBA00024915"/>
    </source>
</evidence>
<dbReference type="STRING" id="1173061.A0A0J9XGD3"/>
<dbReference type="PROSITE" id="PS51689">
    <property type="entry name" value="SAM_RNA_A_N6_MT"/>
    <property type="match status" value="1"/>
</dbReference>
<dbReference type="PANTHER" id="PTHR11727:SF17">
    <property type="entry name" value="DIMETHYLADENOSINE TRANSFERASE 1, MITOCHONDRIAL"/>
    <property type="match status" value="1"/>
</dbReference>
<dbReference type="Gene3D" id="3.40.50.150">
    <property type="entry name" value="Vaccinia Virus protein VP39"/>
    <property type="match status" value="1"/>
</dbReference>
<evidence type="ECO:0000313" key="9">
    <source>
        <dbReference type="EMBL" id="CDO56340.1"/>
    </source>
</evidence>
<dbReference type="SUPFAM" id="SSF53335">
    <property type="entry name" value="S-adenosyl-L-methionine-dependent methyltransferases"/>
    <property type="match status" value="1"/>
</dbReference>
<gene>
    <name evidence="9" type="ORF">BN980_GECA14s03101g</name>
</gene>
<dbReference type="GO" id="GO:0006391">
    <property type="term" value="P:transcription initiation at mitochondrial promoter"/>
    <property type="evidence" value="ECO:0007669"/>
    <property type="project" value="TreeGrafter"/>
</dbReference>
<protein>
    <recommendedName>
        <fullName evidence="8">rRNA adenine N(6)-methyltransferase</fullName>
        <ecNumber evidence="8">2.1.1.-</ecNumber>
    </recommendedName>
</protein>
<feature type="binding site" evidence="7">
    <location>
        <position position="17"/>
    </location>
    <ligand>
        <name>S-adenosyl-L-methionine</name>
        <dbReference type="ChEBI" id="CHEBI:59789"/>
    </ligand>
</feature>
<dbReference type="Pfam" id="PF00398">
    <property type="entry name" value="RrnaAD"/>
    <property type="match status" value="1"/>
</dbReference>
<comment type="subcellular location">
    <subcellularLocation>
        <location evidence="1">Mitochondrion</location>
    </subcellularLocation>
</comment>
<feature type="binding site" evidence="7">
    <location>
        <position position="72"/>
    </location>
    <ligand>
        <name>S-adenosyl-L-methionine</name>
        <dbReference type="ChEBI" id="CHEBI:59789"/>
    </ligand>
</feature>
<keyword evidence="2 7" id="KW-0489">Methyltransferase</keyword>
<evidence type="ECO:0000256" key="3">
    <source>
        <dbReference type="ARBA" id="ARBA00022679"/>
    </source>
</evidence>
<comment type="similarity">
    <text evidence="7 8">Belongs to the class I-like SAM-binding methyltransferase superfamily. rRNA adenine N(6)-methyltransferase family.</text>
</comment>
<dbReference type="EMBL" id="CCBN010000014">
    <property type="protein sequence ID" value="CDO56340.1"/>
    <property type="molecule type" value="Genomic_DNA"/>
</dbReference>
<dbReference type="GO" id="GO:0000179">
    <property type="term" value="F:rRNA (adenine-N6,N6-)-dimethyltransferase activity"/>
    <property type="evidence" value="ECO:0007669"/>
    <property type="project" value="UniProtKB-UniRule"/>
</dbReference>
<keyword evidence="3 7" id="KW-0808">Transferase</keyword>
<sequence length="341" mass="38332">MNIKALAPKLKFAYGRKHPINYKLCIDALKRSDIAKDYAGQNTTIIDAYPGAGVWSSALHEIVKPTKHILLEPAPKLVKLLEDNVTPASLASGNVVIKPEDPFRWGTFTSLVNDKVYEPVKFTDRSRIHPNILYTANLTSIQGEQLCFQYLNCAMNQSWLQSYGRVRMLFWIRHSTAQKLLARAGSKFRGRVSVQAETCTESRLLVGSSLHDDATSDVLGAGADLPLHEPKDFYPEATKTTQFALVQIDPREKPVEHIDYFEYVIRTLFILKSRPLHEAISILGPGASQDLIPKITDAALLERAPTEMTVEDFATVTRVFAMWPFKPDILHDFYDDDMAPS</sequence>
<keyword evidence="5 7" id="KW-0694">RNA-binding</keyword>
<dbReference type="PANTHER" id="PTHR11727">
    <property type="entry name" value="DIMETHYLADENOSINE TRANSFERASE"/>
    <property type="match status" value="1"/>
</dbReference>